<dbReference type="GO" id="GO:0000287">
    <property type="term" value="F:magnesium ion binding"/>
    <property type="evidence" value="ECO:0007669"/>
    <property type="project" value="UniProtKB-UniRule"/>
</dbReference>
<dbReference type="SUPFAM" id="SSF53613">
    <property type="entry name" value="Ribokinase-like"/>
    <property type="match status" value="1"/>
</dbReference>
<dbReference type="InterPro" id="IPR029056">
    <property type="entry name" value="Ribokinase-like"/>
</dbReference>
<dbReference type="GO" id="GO:0009229">
    <property type="term" value="P:thiamine diphosphate biosynthetic process"/>
    <property type="evidence" value="ECO:0007669"/>
    <property type="project" value="UniProtKB-UniRule"/>
</dbReference>
<dbReference type="GO" id="GO:0004417">
    <property type="term" value="F:hydroxyethylthiazole kinase activity"/>
    <property type="evidence" value="ECO:0007669"/>
    <property type="project" value="UniProtKB-UniRule"/>
</dbReference>
<comment type="caution">
    <text evidence="12">The sequence shown here is derived from an EMBL/GenBank/DDBJ whole genome shotgun (WGS) entry which is preliminary data.</text>
</comment>
<dbReference type="InterPro" id="IPR000417">
    <property type="entry name" value="Hyethyz_kinase"/>
</dbReference>
<comment type="cofactor">
    <cofactor evidence="2 11">
        <name>Mg(2+)</name>
        <dbReference type="ChEBI" id="CHEBI:18420"/>
    </cofactor>
</comment>
<evidence type="ECO:0000313" key="13">
    <source>
        <dbReference type="Proteomes" id="UP000017090"/>
    </source>
</evidence>
<feature type="binding site" evidence="11">
    <location>
        <position position="126"/>
    </location>
    <ligand>
        <name>ATP</name>
        <dbReference type="ChEBI" id="CHEBI:30616"/>
    </ligand>
</feature>
<evidence type="ECO:0000313" key="12">
    <source>
        <dbReference type="EMBL" id="ERT59150.1"/>
    </source>
</evidence>
<keyword evidence="10 11" id="KW-0784">Thiamine biosynthesis</keyword>
<dbReference type="eggNOG" id="COG2145">
    <property type="taxonomic scope" value="Bacteria"/>
</dbReference>
<evidence type="ECO:0000256" key="3">
    <source>
        <dbReference type="ARBA" id="ARBA00004868"/>
    </source>
</evidence>
<keyword evidence="4 11" id="KW-0808">Transferase</keyword>
<dbReference type="STRING" id="1111454.HMPREF1250_1430"/>
<evidence type="ECO:0000256" key="9">
    <source>
        <dbReference type="ARBA" id="ARBA00022842"/>
    </source>
</evidence>
<evidence type="ECO:0000256" key="11">
    <source>
        <dbReference type="HAMAP-Rule" id="MF_00228"/>
    </source>
</evidence>
<dbReference type="EC" id="2.7.1.50" evidence="11"/>
<feature type="binding site" evidence="11">
    <location>
        <position position="50"/>
    </location>
    <ligand>
        <name>substrate</name>
    </ligand>
</feature>
<keyword evidence="13" id="KW-1185">Reference proteome</keyword>
<dbReference type="Proteomes" id="UP000017090">
    <property type="component" value="Unassembled WGS sequence"/>
</dbReference>
<keyword evidence="8 11" id="KW-0067">ATP-binding</keyword>
<dbReference type="PATRIC" id="fig|1111454.3.peg.1355"/>
<accession>U7UIJ9</accession>
<dbReference type="RefSeq" id="WP_023053777.1">
    <property type="nucleotide sequence ID" value="NZ_AWXA01000037.1"/>
</dbReference>
<keyword evidence="5 11" id="KW-0479">Metal-binding</keyword>
<dbReference type="GO" id="GO:0005524">
    <property type="term" value="F:ATP binding"/>
    <property type="evidence" value="ECO:0007669"/>
    <property type="project" value="UniProtKB-UniRule"/>
</dbReference>
<evidence type="ECO:0000256" key="7">
    <source>
        <dbReference type="ARBA" id="ARBA00022777"/>
    </source>
</evidence>
<dbReference type="Pfam" id="PF02110">
    <property type="entry name" value="HK"/>
    <property type="match status" value="1"/>
</dbReference>
<dbReference type="AlphaFoldDB" id="U7UIJ9"/>
<keyword evidence="6 11" id="KW-0547">Nucleotide-binding</keyword>
<evidence type="ECO:0000256" key="10">
    <source>
        <dbReference type="ARBA" id="ARBA00022977"/>
    </source>
</evidence>
<keyword evidence="7 11" id="KW-0418">Kinase</keyword>
<dbReference type="PRINTS" id="PR01099">
    <property type="entry name" value="HYETHTZKNASE"/>
</dbReference>
<gene>
    <name evidence="11" type="primary">thiM</name>
    <name evidence="12" type="ORF">HMPREF1250_1430</name>
</gene>
<dbReference type="GO" id="GO:0009228">
    <property type="term" value="P:thiamine biosynthetic process"/>
    <property type="evidence" value="ECO:0007669"/>
    <property type="project" value="UniProtKB-KW"/>
</dbReference>
<dbReference type="Gene3D" id="3.40.1190.20">
    <property type="match status" value="1"/>
</dbReference>
<comment type="catalytic activity">
    <reaction evidence="1 11">
        <text>5-(2-hydroxyethyl)-4-methylthiazole + ATP = 4-methyl-5-(2-phosphooxyethyl)-thiazole + ADP + H(+)</text>
        <dbReference type="Rhea" id="RHEA:24212"/>
        <dbReference type="ChEBI" id="CHEBI:15378"/>
        <dbReference type="ChEBI" id="CHEBI:17957"/>
        <dbReference type="ChEBI" id="CHEBI:30616"/>
        <dbReference type="ChEBI" id="CHEBI:58296"/>
        <dbReference type="ChEBI" id="CHEBI:456216"/>
        <dbReference type="EC" id="2.7.1.50"/>
    </reaction>
</comment>
<evidence type="ECO:0000256" key="2">
    <source>
        <dbReference type="ARBA" id="ARBA00001946"/>
    </source>
</evidence>
<dbReference type="CDD" id="cd01170">
    <property type="entry name" value="THZ_kinase"/>
    <property type="match status" value="1"/>
</dbReference>
<evidence type="ECO:0000256" key="6">
    <source>
        <dbReference type="ARBA" id="ARBA00022741"/>
    </source>
</evidence>
<name>U7UIJ9_9FIRM</name>
<feature type="binding site" evidence="11">
    <location>
        <position position="206"/>
    </location>
    <ligand>
        <name>substrate</name>
    </ligand>
</feature>
<keyword evidence="9 11" id="KW-0460">Magnesium</keyword>
<proteinExistence type="inferred from homology"/>
<evidence type="ECO:0000256" key="1">
    <source>
        <dbReference type="ARBA" id="ARBA00001771"/>
    </source>
</evidence>
<organism evidence="12 13">
    <name type="scientific">Megasphaera vaginalis</name>
    <name type="common">ex Srinivasan et al. 2021</name>
    <dbReference type="NCBI Taxonomy" id="1111454"/>
    <lineage>
        <taxon>Bacteria</taxon>
        <taxon>Bacillati</taxon>
        <taxon>Bacillota</taxon>
        <taxon>Negativicutes</taxon>
        <taxon>Veillonellales</taxon>
        <taxon>Veillonellaceae</taxon>
        <taxon>Megasphaera</taxon>
    </lineage>
</organism>
<dbReference type="EMBL" id="AWXA01000037">
    <property type="protein sequence ID" value="ERT59150.1"/>
    <property type="molecule type" value="Genomic_DNA"/>
</dbReference>
<dbReference type="HAMAP" id="MF_00228">
    <property type="entry name" value="Thz_kinase"/>
    <property type="match status" value="1"/>
</dbReference>
<dbReference type="PIRSF" id="PIRSF000513">
    <property type="entry name" value="Thz_kinase"/>
    <property type="match status" value="1"/>
</dbReference>
<sequence>MPNNLSVAADLIPLRRRIETEKPLIHCLSHPITMNDCANLVLAVGGTVSMASHCREVEEVVSQARALAVNLGNITDERMEAMRLAGSRAASLGIPTLIDVTGISTSTLRKNFAVDFISACRPCVIKGNSSEILTLAGLPQHGIGIDAGAEDLPTRGNYEEKMAALTAYATKTTSVVVMSGPVDIIAAAGAGCAVANGTPLLARLTGTGCMLGVLIAVYTAVGTPFRAAILGTVTLGIAGEIAAAAGPGLGSFHSRLFDALSTLTDEQICRGAHILQAK</sequence>
<evidence type="ECO:0000256" key="4">
    <source>
        <dbReference type="ARBA" id="ARBA00022679"/>
    </source>
</evidence>
<comment type="similarity">
    <text evidence="11">Belongs to the Thz kinase family.</text>
</comment>
<comment type="function">
    <text evidence="11">Catalyzes the phosphorylation of the hydroxyl group of 4-methyl-5-beta-hydroxyethylthiazole (THZ).</text>
</comment>
<evidence type="ECO:0000256" key="5">
    <source>
        <dbReference type="ARBA" id="ARBA00022723"/>
    </source>
</evidence>
<dbReference type="UniPathway" id="UPA00060">
    <property type="reaction ID" value="UER00139"/>
</dbReference>
<evidence type="ECO:0000256" key="8">
    <source>
        <dbReference type="ARBA" id="ARBA00022840"/>
    </source>
</evidence>
<protein>
    <recommendedName>
        <fullName evidence="11">Hydroxyethylthiazole kinase</fullName>
        <ecNumber evidence="11">2.7.1.50</ecNumber>
    </recommendedName>
    <alternativeName>
        <fullName evidence="11">4-methyl-5-beta-hydroxyethylthiazole kinase</fullName>
        <shortName evidence="11">TH kinase</shortName>
        <shortName evidence="11">Thz kinase</shortName>
    </alternativeName>
</protein>
<comment type="pathway">
    <text evidence="3 11">Cofactor biosynthesis; thiamine diphosphate biosynthesis; 4-methyl-5-(2-phosphoethyl)-thiazole from 5-(2-hydroxyethyl)-4-methylthiazole: step 1/1.</text>
</comment>
<feature type="binding site" evidence="11">
    <location>
        <position position="179"/>
    </location>
    <ligand>
        <name>ATP</name>
        <dbReference type="ChEBI" id="CHEBI:30616"/>
    </ligand>
</feature>
<reference evidence="12 13" key="1">
    <citation type="submission" date="2013-09" db="EMBL/GenBank/DDBJ databases">
        <authorList>
            <person name="Durkin A.S."/>
            <person name="Haft D.R."/>
            <person name="McCorrison J."/>
            <person name="Torralba M."/>
            <person name="Gillis M."/>
            <person name="Haft D.H."/>
            <person name="Methe B."/>
            <person name="Sutton G."/>
            <person name="Nelson K.E."/>
        </authorList>
    </citation>
    <scope>NUCLEOTIDE SEQUENCE [LARGE SCALE GENOMIC DNA]</scope>
    <source>
        <strain evidence="12 13">BV3C16-1</strain>
    </source>
</reference>